<evidence type="ECO:0000256" key="10">
    <source>
        <dbReference type="SAM" id="MobiDB-lite"/>
    </source>
</evidence>
<keyword evidence="6" id="KW-0130">Cell adhesion</keyword>
<dbReference type="Pfam" id="PF00092">
    <property type="entry name" value="VWA"/>
    <property type="match status" value="10"/>
</dbReference>
<dbReference type="PANTHER" id="PTHR24020">
    <property type="entry name" value="COLLAGEN ALPHA"/>
    <property type="match status" value="1"/>
</dbReference>
<feature type="domain" description="BPTI/Kunitz inhibitor" evidence="13">
    <location>
        <begin position="2950"/>
        <end position="3000"/>
    </location>
</feature>
<dbReference type="InterPro" id="IPR050525">
    <property type="entry name" value="ECM_Assembly_Org"/>
</dbReference>
<evidence type="ECO:0000256" key="2">
    <source>
        <dbReference type="ARBA" id="ARBA00022525"/>
    </source>
</evidence>
<dbReference type="FunFam" id="3.40.50.410:FF:000003">
    <property type="entry name" value="Collagen type VI alpha 3 chain"/>
    <property type="match status" value="2"/>
</dbReference>
<dbReference type="CDD" id="cd01472">
    <property type="entry name" value="vWA_collagen"/>
    <property type="match status" value="3"/>
</dbReference>
<feature type="domain" description="VWFA" evidence="12">
    <location>
        <begin position="1386"/>
        <end position="1564"/>
    </location>
</feature>
<dbReference type="InterPro" id="IPR036880">
    <property type="entry name" value="Kunitz_BPTI_sf"/>
</dbReference>
<comment type="subcellular location">
    <subcellularLocation>
        <location evidence="1">Secreted</location>
        <location evidence="1">Extracellular space</location>
        <location evidence="1">Extracellular matrix</location>
    </subcellularLocation>
</comment>
<sequence length="3007" mass="329320">MGGIHGLLGVFVISSYFLLSHGQKVDCTQEAMADIVFLVDGSASIGLTNFQQIREFLSSLVTHFDIAPNKVRIGLVQYSDTPRTEFSLNTYEDKQEILDFIKVLPYKTGGTNTGEGLKFLLQHHFVEAAGSRAKKGVPQIAVVITDGNSQDEVEPYAEELREKGIKIYAIGIKDADEKLLKEIATQPYDQHLFSVSDFEALQGIMLNVTQEICTTVEREGEINLVPECNEFAAADIVLLVDSSDNIGENYFREIQSFLRVFIQDLDVNVGKVKIGLAQYSDRPYPEFLLGEYTDKADLLRKLGSIRYRRGRANTGAALDFIREGFFSQARKNVPHIAVLITDGVSSDAVEEPAQKLRMQGVITFVVKTGEANILQLRAIANSPQQEFLFSGDSNQKLQELAENLRRKVCIAIDSQSQAFSLKFADIFFLVDSAASRQESQQIRNFISRLVNQLNVGKNTNRIGLAQFSENVEEEFLFDNDKTKNEIVSSIRNLQLKPKGLRRIGNAINHARTRFFTPAAGSRIAEGFKQFLLVATAGSSVDDVVQPSRQIKKEPVNLIAVGVGRPDMDELKDIASPTLSYKLDSRTMPVLPQQIKAVIDSPEGHKVTEDCRLAEVADVVFIVDKSGNMGPENFQLVRNFLQNTISGLDVGTDKVRVAIVDYSDEPRADVYLNTFSNKSEILQHVKKLSYGRGKANTGEALKYAKDYVFTKERGSRSDEYVQQIAVVVTDGKSSDDVSAPAADLRRSGVTVFAVGIKSFDNLKEMASYPQDKFVFSVGNFTKLNALSGVVTKRICRDISSVFIPLLKNITIQKGCKFTAEADIYFLLDESGSITYDDFDDMKAFILEFLHMFQIGPDQVRIGVVKFADRATIVFRLNTYDSKSAVEKAVKDLFMEGGGTRTDLGLYAMIPLFKQAEQTRKEKVRELLIVITDGKSEPVGTPVKVPAEELRKQNVTIYAVGVKNADTAELEDMSGSPKRTFYVQNYDALKLIKTKILKEICSFEACNDLLADVVFLIDGADAVDAADFQQAKDLIDFAVEKLPIRENRVRLAVVQYSTNTKVEFALNEFYDKDRIQKQIVAIKQLKGKTYTGRALTEVWQAFEESRGGRPNVLRFLVVVTDSSSKDDVVAPAMALREKNVNVYAVGMGHASQSELLDISGSYETAYLENPFGSLQVLGSELVFMICNTECKRPELIDIIFLVDGAGAINKETFQDIKIFMETVVTKTEVGEKRVRFGLVIYADRAQSVFTLNQYYNKSEVLEAILKLHTIGGRRNTAQALKSTLPYFSAAYGGRRAQHVPQVLFLITEGPVADSFSLADWPANLAASEVNMFAVGVAGAREAELRRIAGNNQRAFYVDTYSQLETLCKPITQQLCNLTKPVCEKEVADLVILIDGSDSVSALDWGTLKSSLINLVRKLEIAQDRWRVSVAQFGDAAPDRFYLNKYNNLAGVEQGIRALSQRRQSTNTWTALRFLQDYFEPEHGSRMNARVSQNLLLITDGRATDKEDLGVLASLRAKNVEIFAVGIGKNINRHALLKIAGSKERVFLESFESLPLKTTTAKVLQAICSPDEIRDPQGCSIDIGIGFDVSRRTSSQPLLGPHSEPLVAAAIHHLSMMGALCCLPADKIETKIGFRVVSGRDGRVLDDFNFEKYDENVVRKVLELRPATPTAFNAFLLNSFMQKLSSSQAGVKVVILFTDGFDDTLEHLKESSESLRKSGVDALLIVALNGNVNYQQLEFGRGFTYNRPLSINMLNVGNALLEQIEGVASSVCCNVTCSCSGPFGPTGLRGVTGPKGIPGLRGHPGYPGDEGSMGKRGLPGLNGTHGHQGCPGKRGLKGSLGYNGEWGEDGEIGLDGVDGEQGSYGVVGAAGPKGEPGRHGAKGVRGTPGPEGDKGVRGDAGVPGVDSSVPGPKGGRGYLGLPGDQGPDGAPGRRGEPGEPGFPGRKGPEGLPGLTSTLKGERGQQGLPGYSGLRGPVGPNGFKGETGDQGLPGVRGLYGPVGSKGSVGKQGPRGPLGEPGETGEKGDVGPEGFRGALGHPGPDGFGPPGRKGQKGTPGFPGYPGLVGEDGTKGSVGDTGPKGHQGMPGNRGIRGRPGDPGETGPVGHRGSKGLSGTSSKTECELVNYVRENCGNIATCFLALHLGHTKCPVYPTELVIALDTSAGVTPQVFDRMRSAALSLLEDISISETNCPAGARVSVLSFNSETNYLIRFSDYHRKKLLLEAVKGLSLQRSRNSRNIGQAMRFVSQNVFKRVRDGKLVRKVAVFLTNGQSDDTSALNTAMLEFKALDVHLGVIAFNPVPDIERAIQADETRSFMIFDAQRHHRIKECIICFDRCNPDQSCGIILNPPPEEVDVDLTVMMDATSDLQADQYLKMKELLSSLVEEVDVSAHPRIEDGKARIGVYQQSSSYANFSVQEVFGLNTFTERKMMGRYISEDMRQAGGSSRLDLALEWLVTNVIMEVEAPRKKQMVLAVLAGDSGYLDKDYLDYVSKLCECQDVVLFTLTVGDRFSWTQAEELTTTPLVQHLVHLGRLERRELKYARRFLRAFLRMLTRDFFPKPSSQNSECSTFEPRPFEGLGPVQVPQRPFDGLGPVRVPHRPDEGLGPVQVPEKPFEGLGPVIPPLRPEEGPGPVIPPLRPEEGPGPVIPPLRPEEGPGPVIPPLRPEEGPGPVIPSLRPEEGPGPVIPPEQPFEGLGPVIPPERPEEGPGPVIPPEQPFEGLGPVIPPEQPFEGLGPVISPLRPEEGPGPVIPPEQPFEGLGPVIPPRRPDEGLGPVRVPESPFEGLGPVRLPDGVDLHTIAPDIIPATTEIDILVDAFTLEPFLETSTFVDQYEYQDGYINDHRKTNTETLENSEIIKENDEEQKEVEEHQSGPDKSKAHCLLDRDMGTVCTSYEPRWFYDRRTGKCTHFWYGGCDGNSNRFLTEAECFETCGGLDIESLLKDMPSISEDVCQLPHDLGKCYNFALKWHFDTSIQECTRFWYGGCGGNGNRFETQEECEARCLKAPNRL</sequence>
<feature type="domain" description="BPTI/Kunitz inhibitor" evidence="13">
    <location>
        <begin position="2879"/>
        <end position="2930"/>
    </location>
</feature>
<evidence type="ECO:0000256" key="9">
    <source>
        <dbReference type="ARBA" id="ARBA00023180"/>
    </source>
</evidence>
<evidence type="ECO:0000256" key="4">
    <source>
        <dbReference type="ARBA" id="ARBA00022729"/>
    </source>
</evidence>
<dbReference type="Pfam" id="PF00014">
    <property type="entry name" value="Kunitz_BPTI"/>
    <property type="match status" value="2"/>
</dbReference>
<dbReference type="InterPro" id="IPR008160">
    <property type="entry name" value="Collagen"/>
</dbReference>
<evidence type="ECO:0000256" key="11">
    <source>
        <dbReference type="SAM" id="SignalP"/>
    </source>
</evidence>
<feature type="domain" description="VWFA" evidence="12">
    <location>
        <begin position="2354"/>
        <end position="2550"/>
    </location>
</feature>
<evidence type="ECO:0000256" key="3">
    <source>
        <dbReference type="ARBA" id="ARBA00022530"/>
    </source>
</evidence>
<feature type="domain" description="VWFA" evidence="12">
    <location>
        <begin position="425"/>
        <end position="597"/>
    </location>
</feature>
<proteinExistence type="predicted"/>
<evidence type="ECO:0000313" key="15">
    <source>
        <dbReference type="Proteomes" id="UP000752171"/>
    </source>
</evidence>
<evidence type="ECO:0000313" key="14">
    <source>
        <dbReference type="EMBL" id="KAG9274889.1"/>
    </source>
</evidence>
<feature type="domain" description="VWFA" evidence="12">
    <location>
        <begin position="1195"/>
        <end position="1372"/>
    </location>
</feature>
<dbReference type="CDD" id="cd01450">
    <property type="entry name" value="vWFA_subfamily_ECM"/>
    <property type="match status" value="5"/>
</dbReference>
<dbReference type="GO" id="GO:0005581">
    <property type="term" value="C:collagen trimer"/>
    <property type="evidence" value="ECO:0007669"/>
    <property type="project" value="UniProtKB-KW"/>
</dbReference>
<dbReference type="CDD" id="cd22630">
    <property type="entry name" value="Kunitz_collagen_alpha6_VI"/>
    <property type="match status" value="1"/>
</dbReference>
<evidence type="ECO:0000256" key="6">
    <source>
        <dbReference type="ARBA" id="ARBA00022889"/>
    </source>
</evidence>
<dbReference type="Gene3D" id="3.40.50.410">
    <property type="entry name" value="von Willebrand factor, type A domain"/>
    <property type="match status" value="10"/>
</dbReference>
<organism evidence="14 15">
    <name type="scientific">Astyanax mexicanus</name>
    <name type="common">Blind cave fish</name>
    <name type="synonym">Astyanax fasciatus mexicanus</name>
    <dbReference type="NCBI Taxonomy" id="7994"/>
    <lineage>
        <taxon>Eukaryota</taxon>
        <taxon>Metazoa</taxon>
        <taxon>Chordata</taxon>
        <taxon>Craniata</taxon>
        <taxon>Vertebrata</taxon>
        <taxon>Euteleostomi</taxon>
        <taxon>Actinopterygii</taxon>
        <taxon>Neopterygii</taxon>
        <taxon>Teleostei</taxon>
        <taxon>Ostariophysi</taxon>
        <taxon>Characiformes</taxon>
        <taxon>Characoidei</taxon>
        <taxon>Acestrorhamphidae</taxon>
        <taxon>Acestrorhamphinae</taxon>
        <taxon>Astyanax</taxon>
    </lineage>
</organism>
<comment type="caution">
    <text evidence="14">The sequence shown here is derived from an EMBL/GenBank/DDBJ whole genome shotgun (WGS) entry which is preliminary data.</text>
</comment>
<feature type="domain" description="VWFA" evidence="12">
    <location>
        <begin position="617"/>
        <end position="793"/>
    </location>
</feature>
<dbReference type="Gene3D" id="4.10.410.10">
    <property type="entry name" value="Pancreatic trypsin inhibitor Kunitz domain"/>
    <property type="match status" value="2"/>
</dbReference>
<keyword evidence="8" id="KW-1015">Disulfide bond</keyword>
<dbReference type="InterPro" id="IPR036465">
    <property type="entry name" value="vWFA_dom_sf"/>
</dbReference>
<evidence type="ECO:0000256" key="5">
    <source>
        <dbReference type="ARBA" id="ARBA00022737"/>
    </source>
</evidence>
<dbReference type="SUPFAM" id="SSF57362">
    <property type="entry name" value="BPTI-like"/>
    <property type="match status" value="2"/>
</dbReference>
<evidence type="ECO:0000256" key="1">
    <source>
        <dbReference type="ARBA" id="ARBA00004498"/>
    </source>
</evidence>
<dbReference type="PROSITE" id="PS50279">
    <property type="entry name" value="BPTI_KUNITZ_2"/>
    <property type="match status" value="2"/>
</dbReference>
<feature type="domain" description="VWFA" evidence="12">
    <location>
        <begin position="1010"/>
        <end position="1179"/>
    </location>
</feature>
<feature type="signal peptide" evidence="11">
    <location>
        <begin position="1"/>
        <end position="22"/>
    </location>
</feature>
<dbReference type="FunFam" id="3.40.50.410:FF:000001">
    <property type="entry name" value="Collagen, type XII, alpha 1"/>
    <property type="match status" value="1"/>
</dbReference>
<feature type="region of interest" description="Disordered" evidence="10">
    <location>
        <begin position="2664"/>
        <end position="2691"/>
    </location>
</feature>
<dbReference type="Proteomes" id="UP000752171">
    <property type="component" value="Unassembled WGS sequence"/>
</dbReference>
<dbReference type="Pfam" id="PF01391">
    <property type="entry name" value="Collagen"/>
    <property type="match status" value="4"/>
</dbReference>
<keyword evidence="3" id="KW-0272">Extracellular matrix</keyword>
<feature type="chain" id="PRO_5035794830" evidence="11">
    <location>
        <begin position="23"/>
        <end position="3007"/>
    </location>
</feature>
<keyword evidence="4 11" id="KW-0732">Signal</keyword>
<keyword evidence="5" id="KW-0677">Repeat</keyword>
<dbReference type="SUPFAM" id="SSF53300">
    <property type="entry name" value="vWA-like"/>
    <property type="match status" value="11"/>
</dbReference>
<evidence type="ECO:0000256" key="8">
    <source>
        <dbReference type="ARBA" id="ARBA00023157"/>
    </source>
</evidence>
<feature type="domain" description="VWFA" evidence="12">
    <location>
        <begin position="34"/>
        <end position="212"/>
    </location>
</feature>
<feature type="domain" description="VWFA" evidence="12">
    <location>
        <begin position="821"/>
        <end position="998"/>
    </location>
</feature>
<dbReference type="PRINTS" id="PR00759">
    <property type="entry name" value="BASICPTASE"/>
</dbReference>
<dbReference type="PANTHER" id="PTHR24020:SF86">
    <property type="entry name" value="COLLAGEN, TYPE VI, ALPHA 4"/>
    <property type="match status" value="1"/>
</dbReference>
<dbReference type="FunFam" id="4.10.410.10:FF:000020">
    <property type="entry name" value="Collagen, type VI, alpha 3"/>
    <property type="match status" value="2"/>
</dbReference>
<keyword evidence="9" id="KW-0325">Glycoprotein</keyword>
<gene>
    <name evidence="14" type="primary">COL6A6</name>
    <name evidence="14" type="ORF">AMEX_G9344</name>
</gene>
<dbReference type="GO" id="GO:0007155">
    <property type="term" value="P:cell adhesion"/>
    <property type="evidence" value="ECO:0007669"/>
    <property type="project" value="UniProtKB-KW"/>
</dbReference>
<dbReference type="PROSITE" id="PS50234">
    <property type="entry name" value="VWFA"/>
    <property type="match status" value="10"/>
</dbReference>
<dbReference type="SMART" id="SM00131">
    <property type="entry name" value="KU"/>
    <property type="match status" value="2"/>
</dbReference>
<feature type="domain" description="VWFA" evidence="12">
    <location>
        <begin position="2152"/>
        <end position="2296"/>
    </location>
</feature>
<dbReference type="EMBL" id="JAICCE010000007">
    <property type="protein sequence ID" value="KAG9274889.1"/>
    <property type="molecule type" value="Genomic_DNA"/>
</dbReference>
<name>A0A8T2LT46_ASTMX</name>
<keyword evidence="7 14" id="KW-0176">Collagen</keyword>
<feature type="domain" description="VWFA" evidence="12">
    <location>
        <begin position="235"/>
        <end position="404"/>
    </location>
</feature>
<dbReference type="FunFam" id="3.40.50.410:FF:000004">
    <property type="entry name" value="collagen alpha-6(VI) chain"/>
    <property type="match status" value="4"/>
</dbReference>
<protein>
    <submittedName>
        <fullName evidence="14">Collagen alpha-4(VI) chain-like</fullName>
    </submittedName>
</protein>
<reference evidence="14 15" key="1">
    <citation type="submission" date="2021-07" db="EMBL/GenBank/DDBJ databases">
        <authorList>
            <person name="Imarazene B."/>
            <person name="Zahm M."/>
            <person name="Klopp C."/>
            <person name="Cabau C."/>
            <person name="Beille S."/>
            <person name="Jouanno E."/>
            <person name="Castinel A."/>
            <person name="Lluch J."/>
            <person name="Gil L."/>
            <person name="Kuchtly C."/>
            <person name="Lopez Roques C."/>
            <person name="Donnadieu C."/>
            <person name="Parrinello H."/>
            <person name="Journot L."/>
            <person name="Du K."/>
            <person name="Schartl M."/>
            <person name="Retaux S."/>
            <person name="Guiguen Y."/>
        </authorList>
    </citation>
    <scope>NUCLEOTIDE SEQUENCE [LARGE SCALE GENOMIC DNA]</scope>
    <source>
        <strain evidence="14">Pach_M1</strain>
        <tissue evidence="14">Testis</tissue>
    </source>
</reference>
<evidence type="ECO:0000256" key="7">
    <source>
        <dbReference type="ARBA" id="ARBA00023119"/>
    </source>
</evidence>
<dbReference type="InterPro" id="IPR002035">
    <property type="entry name" value="VWF_A"/>
</dbReference>
<dbReference type="SMART" id="SM00327">
    <property type="entry name" value="VWA"/>
    <property type="match status" value="11"/>
</dbReference>
<dbReference type="PROSITE" id="PS00280">
    <property type="entry name" value="BPTI_KUNITZ_1"/>
    <property type="match status" value="2"/>
</dbReference>
<dbReference type="GO" id="GO:0004867">
    <property type="term" value="F:serine-type endopeptidase inhibitor activity"/>
    <property type="evidence" value="ECO:0007669"/>
    <property type="project" value="InterPro"/>
</dbReference>
<dbReference type="PRINTS" id="PR00453">
    <property type="entry name" value="VWFADOMAIN"/>
</dbReference>
<feature type="region of interest" description="Disordered" evidence="10">
    <location>
        <begin position="1865"/>
        <end position="2114"/>
    </location>
</feature>
<dbReference type="InterPro" id="IPR020901">
    <property type="entry name" value="Prtase_inh_Kunz-CS"/>
</dbReference>
<evidence type="ECO:0000259" key="12">
    <source>
        <dbReference type="PROSITE" id="PS50234"/>
    </source>
</evidence>
<keyword evidence="2" id="KW-0964">Secreted</keyword>
<evidence type="ECO:0000259" key="13">
    <source>
        <dbReference type="PROSITE" id="PS50279"/>
    </source>
</evidence>
<dbReference type="CDD" id="cd22635">
    <property type="entry name" value="Kunitz_papilin"/>
    <property type="match status" value="1"/>
</dbReference>
<dbReference type="InterPro" id="IPR002223">
    <property type="entry name" value="Kunitz_BPTI"/>
</dbReference>
<accession>A0A8T2LT46</accession>